<proteinExistence type="predicted"/>
<dbReference type="Proteomes" id="UP000634668">
    <property type="component" value="Unassembled WGS sequence"/>
</dbReference>
<reference evidence="1" key="2">
    <citation type="submission" date="2020-09" db="EMBL/GenBank/DDBJ databases">
        <authorList>
            <person name="Sun Q."/>
            <person name="Kim S."/>
        </authorList>
    </citation>
    <scope>NUCLEOTIDE SEQUENCE</scope>
    <source>
        <strain evidence="1">KCTC 12113</strain>
    </source>
</reference>
<comment type="caution">
    <text evidence="1">The sequence shown here is derived from an EMBL/GenBank/DDBJ whole genome shotgun (WGS) entry which is preliminary data.</text>
</comment>
<keyword evidence="2" id="KW-1185">Reference proteome</keyword>
<reference evidence="1" key="1">
    <citation type="journal article" date="2014" name="Int. J. Syst. Evol. Microbiol.">
        <title>Complete genome sequence of Corynebacterium casei LMG S-19264T (=DSM 44701T), isolated from a smear-ripened cheese.</title>
        <authorList>
            <consortium name="US DOE Joint Genome Institute (JGI-PGF)"/>
            <person name="Walter F."/>
            <person name="Albersmeier A."/>
            <person name="Kalinowski J."/>
            <person name="Ruckert C."/>
        </authorList>
    </citation>
    <scope>NUCLEOTIDE SEQUENCE</scope>
    <source>
        <strain evidence="1">KCTC 12113</strain>
    </source>
</reference>
<evidence type="ECO:0000313" key="1">
    <source>
        <dbReference type="EMBL" id="GGW29440.1"/>
    </source>
</evidence>
<evidence type="ECO:0000313" key="2">
    <source>
        <dbReference type="Proteomes" id="UP000634668"/>
    </source>
</evidence>
<dbReference type="RefSeq" id="WP_026812461.1">
    <property type="nucleotide sequence ID" value="NZ_BMWP01000007.1"/>
</dbReference>
<dbReference type="AlphaFoldDB" id="A0A918IUN5"/>
<protein>
    <submittedName>
        <fullName evidence="1">Uncharacterized protein</fullName>
    </submittedName>
</protein>
<sequence>MLHNKEKAKEFYQCLGKLFYSIAMADKKVMPKEIASLRKDVKKYWLSSDHEVDEYGTDAAFQIEIVFDWLHEQEAEGDKFFKEFTDFYDAHSSLFSPQIKKRIWKTADDIAFSYAHKNKSELILLNKLKLMLT</sequence>
<gene>
    <name evidence="1" type="ORF">GCM10007383_13330</name>
</gene>
<organism evidence="1 2">
    <name type="scientific">Arenibacter certesii</name>
    <dbReference type="NCBI Taxonomy" id="228955"/>
    <lineage>
        <taxon>Bacteria</taxon>
        <taxon>Pseudomonadati</taxon>
        <taxon>Bacteroidota</taxon>
        <taxon>Flavobacteriia</taxon>
        <taxon>Flavobacteriales</taxon>
        <taxon>Flavobacteriaceae</taxon>
        <taxon>Arenibacter</taxon>
    </lineage>
</organism>
<name>A0A918IUN5_9FLAO</name>
<dbReference type="EMBL" id="BMWP01000007">
    <property type="protein sequence ID" value="GGW29440.1"/>
    <property type="molecule type" value="Genomic_DNA"/>
</dbReference>
<accession>A0A918IUN5</accession>